<dbReference type="EMBL" id="FLUM01000001">
    <property type="protein sequence ID" value="SBV98795.1"/>
    <property type="molecule type" value="Genomic_DNA"/>
</dbReference>
<protein>
    <submittedName>
        <fullName evidence="1">Uncharacterized protein</fullName>
    </submittedName>
</protein>
<gene>
    <name evidence="1" type="ORF">KL86DYS1_12268</name>
</gene>
<accession>A0A212JHS6</accession>
<sequence length="39" mass="4363">MRGIEVAVPDRIDVTLGIDVTDKPLERFIPDMVNPVIDL</sequence>
<name>A0A212JHS6_9BACT</name>
<reference evidence="1" key="1">
    <citation type="submission" date="2016-04" db="EMBL/GenBank/DDBJ databases">
        <authorList>
            <person name="Evans L.H."/>
            <person name="Alamgir A."/>
            <person name="Owens N."/>
            <person name="Weber N.D."/>
            <person name="Virtaneva K."/>
            <person name="Barbian K."/>
            <person name="Babar A."/>
            <person name="Rosenke K."/>
        </authorList>
    </citation>
    <scope>NUCLEOTIDE SEQUENCE</scope>
    <source>
        <strain evidence="1">86-1</strain>
    </source>
</reference>
<organism evidence="1">
    <name type="scientific">uncultured Dysgonomonas sp</name>
    <dbReference type="NCBI Taxonomy" id="206096"/>
    <lineage>
        <taxon>Bacteria</taxon>
        <taxon>Pseudomonadati</taxon>
        <taxon>Bacteroidota</taxon>
        <taxon>Bacteroidia</taxon>
        <taxon>Bacteroidales</taxon>
        <taxon>Dysgonomonadaceae</taxon>
        <taxon>Dysgonomonas</taxon>
        <taxon>environmental samples</taxon>
    </lineage>
</organism>
<proteinExistence type="predicted"/>
<evidence type="ECO:0000313" key="1">
    <source>
        <dbReference type="EMBL" id="SBV98795.1"/>
    </source>
</evidence>
<dbReference type="AlphaFoldDB" id="A0A212JHS6"/>